<dbReference type="PROSITE" id="PS50234">
    <property type="entry name" value="VWFA"/>
    <property type="match status" value="1"/>
</dbReference>
<dbReference type="PANTHER" id="PTHR45737">
    <property type="entry name" value="VON WILLEBRAND FACTOR A DOMAIN-CONTAINING PROTEIN 5A"/>
    <property type="match status" value="1"/>
</dbReference>
<accession>A0ABT2JG12</accession>
<feature type="region of interest" description="Disordered" evidence="1">
    <location>
        <begin position="657"/>
        <end position="692"/>
    </location>
</feature>
<dbReference type="Proteomes" id="UP001156441">
    <property type="component" value="Unassembled WGS sequence"/>
</dbReference>
<feature type="domain" description="VWFA" evidence="2">
    <location>
        <begin position="307"/>
        <end position="477"/>
    </location>
</feature>
<name>A0ABT2JG12_9PSEU</name>
<evidence type="ECO:0000313" key="5">
    <source>
        <dbReference type="Proteomes" id="UP001156441"/>
    </source>
</evidence>
<dbReference type="RefSeq" id="WP_260194526.1">
    <property type="nucleotide sequence ID" value="NZ_JAFFZE010000020.1"/>
</dbReference>
<feature type="domain" description="VIT" evidence="3">
    <location>
        <begin position="19"/>
        <end position="147"/>
    </location>
</feature>
<evidence type="ECO:0000259" key="3">
    <source>
        <dbReference type="PROSITE" id="PS51468"/>
    </source>
</evidence>
<protein>
    <submittedName>
        <fullName evidence="4">VWA domain-containing protein</fullName>
    </submittedName>
</protein>
<dbReference type="Pfam" id="PF08487">
    <property type="entry name" value="VIT"/>
    <property type="match status" value="1"/>
</dbReference>
<dbReference type="PROSITE" id="PS51468">
    <property type="entry name" value="VIT"/>
    <property type="match status" value="1"/>
</dbReference>
<dbReference type="Gene3D" id="3.40.50.410">
    <property type="entry name" value="von Willebrand factor, type A domain"/>
    <property type="match status" value="1"/>
</dbReference>
<sequence length="816" mass="87675">MNTRVDLMDLAEVPARPAEDDGVGCLRTDEGNLPLDTIDVRAAITGLASSIELTQGFHNPHDRPLEATYIFPLPPRAAVTALRMEADGHTVDGLLKEREQARADYDEAVTEGKRASIAEEERPGVFTMRVGNIMPGERVAVHLTLAGSLSYEDDAATFRFPLVVAPRFIPGEPIGGGQVGDGVAPDTDAVPDASRISPPILLPGFPNPVRLSVAVDVDPAGLPLAGVATSLHATATTDDSPTGLRVRLDPGERADRDFLLRLRFADSSAIRTSLVVRPDDPDDESAGGTFAVTVLPPARSTAARHRDVVLVLDRSGSMGGWKMVAARRAAARIVDTLGTDDRFAALAFDNTVTTPPSLPEALVDANDHNRFRAVEFLSGVDARGGTQMLEPLTRAGAMLADSAADRDRVLVLVTDGQVGNEDQLLRDLSPALTNVRVHTVGIDRAVNEAFLQRLAGSKGRYELVESEDRLDEVMTQIHRRITAPVVTDLRLAPDGLVIDTESVAPAPLPDLFEGAPAVITGRYTGAPAGSITVSGSDWRATVAAGRSDNPGLAALWARARLRDLEDRYVVGGDDHAALEKRIVDTSLRFGVLSRFTAFVAVDQRVVNEGGEVHRVTQPVDLPSGWEPPGAVFGGTQPMAARAMPFAASRMAVESAGGTFRASAPGTGFGKVNQPKRRRTPQAPPPPASPSVREFALPSIEEPQFPITSPPEPKPPALAVFAEAELRKLMDADDKDVWTRLTILGELAERIKPLLDHWRRTGERETACHSMTVLAKDISEPTDNPNMADSLWYMALATLYTVSRPKPPPRSTFWKKT</sequence>
<comment type="caution">
    <text evidence="4">The sequence shown here is derived from an EMBL/GenBank/DDBJ whole genome shotgun (WGS) entry which is preliminary data.</text>
</comment>
<reference evidence="4 5" key="1">
    <citation type="submission" date="2021-02" db="EMBL/GenBank/DDBJ databases">
        <title>Actinophytocola xerophila sp. nov., isolated from soil of cotton cropping field.</title>
        <authorList>
            <person name="Huang R."/>
            <person name="Chen X."/>
            <person name="Ge X."/>
            <person name="Liu W."/>
        </authorList>
    </citation>
    <scope>NUCLEOTIDE SEQUENCE [LARGE SCALE GENOMIC DNA]</scope>
    <source>
        <strain evidence="4 5">S1-96</strain>
    </source>
</reference>
<dbReference type="PANTHER" id="PTHR45737:SF6">
    <property type="entry name" value="VON WILLEBRAND FACTOR A DOMAIN-CONTAINING PROTEIN 5A"/>
    <property type="match status" value="1"/>
</dbReference>
<gene>
    <name evidence="4" type="ORF">JT362_26495</name>
</gene>
<evidence type="ECO:0000313" key="4">
    <source>
        <dbReference type="EMBL" id="MCT2586676.1"/>
    </source>
</evidence>
<dbReference type="InterPro" id="IPR002035">
    <property type="entry name" value="VWF_A"/>
</dbReference>
<dbReference type="SMART" id="SM00327">
    <property type="entry name" value="VWA"/>
    <property type="match status" value="1"/>
</dbReference>
<proteinExistence type="predicted"/>
<dbReference type="InterPro" id="IPR013694">
    <property type="entry name" value="VIT"/>
</dbReference>
<evidence type="ECO:0000259" key="2">
    <source>
        <dbReference type="PROSITE" id="PS50234"/>
    </source>
</evidence>
<dbReference type="EMBL" id="JAFFZE010000020">
    <property type="protein sequence ID" value="MCT2586676.1"/>
    <property type="molecule type" value="Genomic_DNA"/>
</dbReference>
<keyword evidence="5" id="KW-1185">Reference proteome</keyword>
<dbReference type="SMART" id="SM00609">
    <property type="entry name" value="VIT"/>
    <property type="match status" value="1"/>
</dbReference>
<dbReference type="InterPro" id="IPR036465">
    <property type="entry name" value="vWFA_dom_sf"/>
</dbReference>
<dbReference type="Pfam" id="PF00092">
    <property type="entry name" value="VWA"/>
    <property type="match status" value="1"/>
</dbReference>
<organism evidence="4 5">
    <name type="scientific">Actinophytocola gossypii</name>
    <dbReference type="NCBI Taxonomy" id="2812003"/>
    <lineage>
        <taxon>Bacteria</taxon>
        <taxon>Bacillati</taxon>
        <taxon>Actinomycetota</taxon>
        <taxon>Actinomycetes</taxon>
        <taxon>Pseudonocardiales</taxon>
        <taxon>Pseudonocardiaceae</taxon>
    </lineage>
</organism>
<dbReference type="SUPFAM" id="SSF53300">
    <property type="entry name" value="vWA-like"/>
    <property type="match status" value="1"/>
</dbReference>
<evidence type="ECO:0000256" key="1">
    <source>
        <dbReference type="SAM" id="MobiDB-lite"/>
    </source>
</evidence>